<feature type="transmembrane region" description="Helical" evidence="12">
    <location>
        <begin position="417"/>
        <end position="436"/>
    </location>
</feature>
<feature type="transmembrane region" description="Helical" evidence="12">
    <location>
        <begin position="206"/>
        <end position="226"/>
    </location>
</feature>
<keyword evidence="11 12" id="KW-0472">Membrane</keyword>
<dbReference type="EMBL" id="CP014671">
    <property type="protein sequence ID" value="ANX05569.1"/>
    <property type="molecule type" value="Genomic_DNA"/>
</dbReference>
<feature type="transmembrane region" description="Helical" evidence="12">
    <location>
        <begin position="357"/>
        <end position="378"/>
    </location>
</feature>
<evidence type="ECO:0000259" key="14">
    <source>
        <dbReference type="Pfam" id="PF22776"/>
    </source>
</evidence>
<evidence type="ECO:0000256" key="7">
    <source>
        <dbReference type="ARBA" id="ARBA00022847"/>
    </source>
</evidence>
<keyword evidence="16" id="KW-1185">Reference proteome</keyword>
<protein>
    <recommendedName>
        <fullName evidence="12">Probable potassium transport system protein Kup</fullName>
    </recommendedName>
</protein>
<accession>A0A1B1YXS0</accession>
<feature type="transmembrane region" description="Helical" evidence="12">
    <location>
        <begin position="330"/>
        <end position="351"/>
    </location>
</feature>
<keyword evidence="3 12" id="KW-0813">Transport</keyword>
<dbReference type="InterPro" id="IPR023051">
    <property type="entry name" value="Kup"/>
</dbReference>
<dbReference type="PANTHER" id="PTHR30540:SF79">
    <property type="entry name" value="LOW AFFINITY POTASSIUM TRANSPORT SYSTEM PROTEIN KUP"/>
    <property type="match status" value="1"/>
</dbReference>
<keyword evidence="10 12" id="KW-0406">Ion transport</keyword>
<dbReference type="STRING" id="1810504.PG2T_08925"/>
<feature type="domain" description="K+ potassium transporter integral membrane" evidence="13">
    <location>
        <begin position="6"/>
        <end position="454"/>
    </location>
</feature>
<dbReference type="KEGG" id="gbi:PG2T_08925"/>
<keyword evidence="8 12" id="KW-0630">Potassium</keyword>
<gene>
    <name evidence="15" type="primary">trkD</name>
    <name evidence="12" type="synonym">kup</name>
    <name evidence="15" type="ORF">PG2T_08925</name>
</gene>
<feature type="transmembrane region" description="Helical" evidence="12">
    <location>
        <begin position="280"/>
        <end position="309"/>
    </location>
</feature>
<evidence type="ECO:0000259" key="13">
    <source>
        <dbReference type="Pfam" id="PF02705"/>
    </source>
</evidence>
<comment type="catalytic activity">
    <reaction evidence="12">
        <text>K(+)(in) + H(+)(in) = K(+)(out) + H(+)(out)</text>
        <dbReference type="Rhea" id="RHEA:28490"/>
        <dbReference type="ChEBI" id="CHEBI:15378"/>
        <dbReference type="ChEBI" id="CHEBI:29103"/>
    </reaction>
</comment>
<keyword evidence="9 12" id="KW-1133">Transmembrane helix</keyword>
<evidence type="ECO:0000256" key="10">
    <source>
        <dbReference type="ARBA" id="ARBA00023065"/>
    </source>
</evidence>
<dbReference type="RefSeq" id="WP_068808030.1">
    <property type="nucleotide sequence ID" value="NZ_CP014671.1"/>
</dbReference>
<keyword evidence="7 12" id="KW-0769">Symport</keyword>
<dbReference type="GO" id="GO:0005886">
    <property type="term" value="C:plasma membrane"/>
    <property type="evidence" value="ECO:0007669"/>
    <property type="project" value="UniProtKB-SubCell"/>
</dbReference>
<feature type="transmembrane region" description="Helical" evidence="12">
    <location>
        <begin position="128"/>
        <end position="148"/>
    </location>
</feature>
<comment type="function">
    <text evidence="12">Transport of potassium into the cell. Likely operates as a K(+):H(+) symporter.</text>
</comment>
<keyword evidence="6 12" id="KW-0812">Transmembrane</keyword>
<dbReference type="OrthoDB" id="9805577at2"/>
<evidence type="ECO:0000256" key="9">
    <source>
        <dbReference type="ARBA" id="ARBA00022989"/>
    </source>
</evidence>
<name>A0A1B1YXS0_9GAMM</name>
<evidence type="ECO:0000256" key="5">
    <source>
        <dbReference type="ARBA" id="ARBA00022538"/>
    </source>
</evidence>
<dbReference type="InParanoid" id="A0A1B1YXS0"/>
<dbReference type="InterPro" id="IPR003855">
    <property type="entry name" value="K+_transporter"/>
</dbReference>
<evidence type="ECO:0000256" key="8">
    <source>
        <dbReference type="ARBA" id="ARBA00022958"/>
    </source>
</evidence>
<dbReference type="InterPro" id="IPR053952">
    <property type="entry name" value="K_trans_C"/>
</dbReference>
<proteinExistence type="inferred from homology"/>
<dbReference type="GO" id="GO:0015293">
    <property type="term" value="F:symporter activity"/>
    <property type="evidence" value="ECO:0007669"/>
    <property type="project" value="UniProtKB-UniRule"/>
</dbReference>
<dbReference type="GO" id="GO:0015079">
    <property type="term" value="F:potassium ion transmembrane transporter activity"/>
    <property type="evidence" value="ECO:0007669"/>
    <property type="project" value="UniProtKB-UniRule"/>
</dbReference>
<dbReference type="Pfam" id="PF22776">
    <property type="entry name" value="K_trans_C"/>
    <property type="match status" value="1"/>
</dbReference>
<reference evidence="16" key="1">
    <citation type="submission" date="2016-03" db="EMBL/GenBank/DDBJ databases">
        <title>Complete genome sequence of Solimmundus cernigliae, representing a novel lineage of polycyclic aromatic hydrocarbon degraders within the Gammaproteobacteria.</title>
        <authorList>
            <person name="Singleton D.R."/>
            <person name="Dickey A.N."/>
            <person name="Scholl E.H."/>
            <person name="Wright F.A."/>
            <person name="Aitken M.D."/>
        </authorList>
    </citation>
    <scope>NUCLEOTIDE SEQUENCE [LARGE SCALE GENOMIC DNA]</scope>
    <source>
        <strain evidence="16">TR3.2</strain>
    </source>
</reference>
<evidence type="ECO:0000256" key="4">
    <source>
        <dbReference type="ARBA" id="ARBA00022475"/>
    </source>
</evidence>
<feature type="domain" description="K+ potassium transporter C-terminal" evidence="14">
    <location>
        <begin position="467"/>
        <end position="613"/>
    </location>
</feature>
<feature type="transmembrane region" description="Helical" evidence="12">
    <location>
        <begin position="238"/>
        <end position="260"/>
    </location>
</feature>
<organism evidence="15 16">
    <name type="scientific">Immundisolibacter cernigliae</name>
    <dbReference type="NCBI Taxonomy" id="1810504"/>
    <lineage>
        <taxon>Bacteria</taxon>
        <taxon>Pseudomonadati</taxon>
        <taxon>Pseudomonadota</taxon>
        <taxon>Gammaproteobacteria</taxon>
        <taxon>Immundisolibacterales</taxon>
        <taxon>Immundisolibacteraceae</taxon>
        <taxon>Immundisolibacter</taxon>
    </lineage>
</organism>
<dbReference type="Proteomes" id="UP000092952">
    <property type="component" value="Chromosome"/>
</dbReference>
<sequence length="628" mass="68039">MGLLGLGALGVVYGDIGTSPIYALRECLAHGVAATHDNVLGVLSLIFWTLTILISIEYQMVVLRADNRGEGGILALLALLRPSRHRGGAWLGPLLQKMAVLGAALVLCDGVLTPAISVLSAVEGLEVAAPQLAPLVLPITVGILLALFRIQRGGTARIGVWFGPITAVWFVVMAVLGTVQIVRHPGVLAAINPAYGAAFLYHEGWAAVRILGSVFLVVTGAEALYADLGHFGRKPIQYAWFGLVFPALLLCYFGQGALILSSPVPVTQPFFELAPDWALYPLIALATVATVIASQAVISGAFSLTRQAIQMGVIPRVKVVQTSAVTGGQIYVPALNTLLMLITVAVVLAAGSSAALANAYGVAISTTMIITTGMLFLAMRWRWRLPLLFAALWTGLFLIVDVSFFSANMLRVPAGGWMVLAAAAVLYGMMSTWNWGRGNLIGMLRTETMPLPTLFSRLARERVARVPGTAVFMTAPKLGAPPALQHHLRHAHALHERVILLTVENRDTPRVPPDERLVVEPLEQGFYRLFVRYGFAESPDLPRAMEAASAHGLPVDPTDMTYFIGRETLIVPPDMPWFDRVRERLYVFMFRNALRATDFYRIPPRQAVEIGLWVEAAVPVRARDADRA</sequence>
<keyword evidence="5 12" id="KW-0633">Potassium transport</keyword>
<evidence type="ECO:0000313" key="16">
    <source>
        <dbReference type="Proteomes" id="UP000092952"/>
    </source>
</evidence>
<dbReference type="Pfam" id="PF02705">
    <property type="entry name" value="K_trans"/>
    <property type="match status" value="1"/>
</dbReference>
<keyword evidence="4 12" id="KW-1003">Cell membrane</keyword>
<evidence type="ECO:0000256" key="2">
    <source>
        <dbReference type="ARBA" id="ARBA00007019"/>
    </source>
</evidence>
<evidence type="ECO:0000256" key="6">
    <source>
        <dbReference type="ARBA" id="ARBA00022692"/>
    </source>
</evidence>
<dbReference type="InterPro" id="IPR053951">
    <property type="entry name" value="K_trans_N"/>
</dbReference>
<comment type="subcellular location">
    <subcellularLocation>
        <location evidence="12">Cell membrane</location>
        <topology evidence="12">Multi-pass membrane protein</topology>
    </subcellularLocation>
    <subcellularLocation>
        <location evidence="1">Membrane</location>
        <topology evidence="1">Multi-pass membrane protein</topology>
    </subcellularLocation>
</comment>
<evidence type="ECO:0000256" key="12">
    <source>
        <dbReference type="HAMAP-Rule" id="MF_01522"/>
    </source>
</evidence>
<feature type="transmembrane region" description="Helical" evidence="12">
    <location>
        <begin position="99"/>
        <end position="122"/>
    </location>
</feature>
<feature type="transmembrane region" description="Helical" evidence="12">
    <location>
        <begin position="38"/>
        <end position="58"/>
    </location>
</feature>
<evidence type="ECO:0000313" key="15">
    <source>
        <dbReference type="EMBL" id="ANX05569.1"/>
    </source>
</evidence>
<feature type="transmembrane region" description="Helical" evidence="12">
    <location>
        <begin position="385"/>
        <end position="405"/>
    </location>
</feature>
<dbReference type="AlphaFoldDB" id="A0A1B1YXS0"/>
<dbReference type="PANTHER" id="PTHR30540">
    <property type="entry name" value="OSMOTIC STRESS POTASSIUM TRANSPORTER"/>
    <property type="match status" value="1"/>
</dbReference>
<evidence type="ECO:0000256" key="1">
    <source>
        <dbReference type="ARBA" id="ARBA00004141"/>
    </source>
</evidence>
<evidence type="ECO:0000256" key="11">
    <source>
        <dbReference type="ARBA" id="ARBA00023136"/>
    </source>
</evidence>
<dbReference type="HAMAP" id="MF_01522">
    <property type="entry name" value="Kup"/>
    <property type="match status" value="1"/>
</dbReference>
<comment type="similarity">
    <text evidence="2 12">Belongs to the HAK/KUP transporter (TC 2.A.72) family.</text>
</comment>
<evidence type="ECO:0000256" key="3">
    <source>
        <dbReference type="ARBA" id="ARBA00022448"/>
    </source>
</evidence>
<feature type="transmembrane region" description="Helical" evidence="12">
    <location>
        <begin position="160"/>
        <end position="182"/>
    </location>
</feature>